<evidence type="ECO:0000256" key="10">
    <source>
        <dbReference type="ARBA" id="ARBA00042242"/>
    </source>
</evidence>
<dbReference type="Proteomes" id="UP000294360">
    <property type="component" value="Chromosome"/>
</dbReference>
<organism evidence="15 16">
    <name type="scientific">Methylocella tundrae</name>
    <dbReference type="NCBI Taxonomy" id="227605"/>
    <lineage>
        <taxon>Bacteria</taxon>
        <taxon>Pseudomonadati</taxon>
        <taxon>Pseudomonadota</taxon>
        <taxon>Alphaproteobacteria</taxon>
        <taxon>Hyphomicrobiales</taxon>
        <taxon>Beijerinckiaceae</taxon>
        <taxon>Methylocella</taxon>
    </lineage>
</organism>
<evidence type="ECO:0000256" key="13">
    <source>
        <dbReference type="PROSITE-ProRule" id="PRU00409"/>
    </source>
</evidence>
<comment type="pathway">
    <text evidence="3 12">Purine metabolism; IMP biosynthesis via de novo pathway; N(1)-(5-phospho-D-ribosyl)glycinamide from 5-phospho-alpha-D-ribose 1-diphosphate: step 2/2.</text>
</comment>
<dbReference type="AlphaFoldDB" id="A0A4U8Z5N2"/>
<evidence type="ECO:0000256" key="4">
    <source>
        <dbReference type="ARBA" id="ARBA00013255"/>
    </source>
</evidence>
<dbReference type="SUPFAM" id="SSF52440">
    <property type="entry name" value="PreATP-grasp domain"/>
    <property type="match status" value="1"/>
</dbReference>
<dbReference type="InterPro" id="IPR016185">
    <property type="entry name" value="PreATP-grasp_dom_sf"/>
</dbReference>
<keyword evidence="8 13" id="KW-0067">ATP-binding</keyword>
<dbReference type="KEGG" id="mtun:MTUNDRAET4_3966"/>
<evidence type="ECO:0000256" key="11">
    <source>
        <dbReference type="ARBA" id="ARBA00042864"/>
    </source>
</evidence>
<dbReference type="Pfam" id="PF02843">
    <property type="entry name" value="GARS_C"/>
    <property type="match status" value="1"/>
</dbReference>
<evidence type="ECO:0000313" key="16">
    <source>
        <dbReference type="Proteomes" id="UP000294360"/>
    </source>
</evidence>
<name>A0A4U8Z5N2_METTU</name>
<comment type="catalytic activity">
    <reaction evidence="12">
        <text>5-phospho-beta-D-ribosylamine + glycine + ATP = N(1)-(5-phospho-beta-D-ribosyl)glycinamide + ADP + phosphate + H(+)</text>
        <dbReference type="Rhea" id="RHEA:17453"/>
        <dbReference type="ChEBI" id="CHEBI:15378"/>
        <dbReference type="ChEBI" id="CHEBI:30616"/>
        <dbReference type="ChEBI" id="CHEBI:43474"/>
        <dbReference type="ChEBI" id="CHEBI:57305"/>
        <dbReference type="ChEBI" id="CHEBI:58681"/>
        <dbReference type="ChEBI" id="CHEBI:143788"/>
        <dbReference type="ChEBI" id="CHEBI:456216"/>
        <dbReference type="EC" id="6.3.4.13"/>
    </reaction>
</comment>
<dbReference type="InterPro" id="IPR011761">
    <property type="entry name" value="ATP-grasp"/>
</dbReference>
<keyword evidence="5 12" id="KW-0436">Ligase</keyword>
<dbReference type="EC" id="6.3.4.13" evidence="4 12"/>
<reference evidence="15 16" key="1">
    <citation type="submission" date="2019-03" db="EMBL/GenBank/DDBJ databases">
        <authorList>
            <person name="Kox A.R. M."/>
        </authorList>
    </citation>
    <scope>NUCLEOTIDE SEQUENCE [LARGE SCALE GENOMIC DNA]</scope>
    <source>
        <strain evidence="15">MTUNDRAET4 annotated genome</strain>
    </source>
</reference>
<dbReference type="SMART" id="SM01210">
    <property type="entry name" value="GARS_C"/>
    <property type="match status" value="1"/>
</dbReference>
<sequence length="458" mass="48040">MKSARLAVIRGPAEALEGQERQQRFSRGMNVLLLGSGGREHAIAIALAKSPLLTRLFAAPGNPGIARLARLAALDLADHAAIIGFCKANAIALVIVGPEAPLVAGLVDDLEACGVKAFGPSRVAAQLEGSKAFTKGFCARFNIPTAAFGRFDDAGAAKAYVREKGAPIVIKADGLAAGKGVVVAMTVAEAEAAIDMMFSGGFGAAGKTIVVEEFLKGEEASFFALCDGEHALSFASAQDHKRVGEAESGPNTGGMGAYSPAPIMDEAMSARVMRDIIEPTVKGMAAMGMPFRGVLFAGLMIGEDGPKLIEYNVRFGDPETQVMLPRLNDDLLTLIIECVEGRLPQRPVRLSPKTALSVVLAAKGYPDAPLKGGEIKGAARAEAMPFVTVTHAGTRLEGERLIADGGRVLNVTALGNDIAEAQSRAYAAVDAIDWPDGFCRRDIGWRALKLFREGSRKA</sequence>
<dbReference type="InterPro" id="IPR037123">
    <property type="entry name" value="PRibGlycinamide_synth_C_sf"/>
</dbReference>
<comment type="cofactor">
    <cofactor evidence="1">
        <name>Mn(2+)</name>
        <dbReference type="ChEBI" id="CHEBI:29035"/>
    </cofactor>
</comment>
<evidence type="ECO:0000256" key="5">
    <source>
        <dbReference type="ARBA" id="ARBA00022598"/>
    </source>
</evidence>
<comment type="cofactor">
    <cofactor evidence="2">
        <name>Mg(2+)</name>
        <dbReference type="ChEBI" id="CHEBI:18420"/>
    </cofactor>
</comment>
<dbReference type="InterPro" id="IPR020560">
    <property type="entry name" value="PRibGlycinamide_synth_C-dom"/>
</dbReference>
<evidence type="ECO:0000256" key="6">
    <source>
        <dbReference type="ARBA" id="ARBA00022741"/>
    </source>
</evidence>
<dbReference type="NCBIfam" id="TIGR00877">
    <property type="entry name" value="purD"/>
    <property type="match status" value="1"/>
</dbReference>
<evidence type="ECO:0000256" key="7">
    <source>
        <dbReference type="ARBA" id="ARBA00022755"/>
    </source>
</evidence>
<dbReference type="SUPFAM" id="SSF56059">
    <property type="entry name" value="Glutathione synthetase ATP-binding domain-like"/>
    <property type="match status" value="1"/>
</dbReference>
<dbReference type="Gene3D" id="3.40.50.20">
    <property type="match status" value="1"/>
</dbReference>
<evidence type="ECO:0000256" key="9">
    <source>
        <dbReference type="ARBA" id="ARBA00038345"/>
    </source>
</evidence>
<dbReference type="InterPro" id="IPR011054">
    <property type="entry name" value="Rudment_hybrid_motif"/>
</dbReference>
<evidence type="ECO:0000256" key="1">
    <source>
        <dbReference type="ARBA" id="ARBA00001936"/>
    </source>
</evidence>
<proteinExistence type="inferred from homology"/>
<dbReference type="InterPro" id="IPR020559">
    <property type="entry name" value="PRibGlycinamide_synth_CS"/>
</dbReference>
<dbReference type="Gene3D" id="3.30.470.20">
    <property type="entry name" value="ATP-grasp fold, B domain"/>
    <property type="match status" value="1"/>
</dbReference>
<gene>
    <name evidence="12 15" type="primary">purD</name>
    <name evidence="15" type="ORF">MTUNDRAET4_3966</name>
</gene>
<keyword evidence="6 13" id="KW-0547">Nucleotide-binding</keyword>
<evidence type="ECO:0000259" key="14">
    <source>
        <dbReference type="PROSITE" id="PS50975"/>
    </source>
</evidence>
<evidence type="ECO:0000313" key="15">
    <source>
        <dbReference type="EMBL" id="VFU10847.1"/>
    </source>
</evidence>
<dbReference type="InterPro" id="IPR013815">
    <property type="entry name" value="ATP_grasp_subdomain_1"/>
</dbReference>
<dbReference type="HAMAP" id="MF_00138">
    <property type="entry name" value="GARS"/>
    <property type="match status" value="1"/>
</dbReference>
<dbReference type="InterPro" id="IPR020562">
    <property type="entry name" value="PRibGlycinamide_synth_N"/>
</dbReference>
<dbReference type="GO" id="GO:0005524">
    <property type="term" value="F:ATP binding"/>
    <property type="evidence" value="ECO:0007669"/>
    <property type="project" value="UniProtKB-UniRule"/>
</dbReference>
<dbReference type="SUPFAM" id="SSF51246">
    <property type="entry name" value="Rudiment single hybrid motif"/>
    <property type="match status" value="1"/>
</dbReference>
<comment type="similarity">
    <text evidence="9 12">Belongs to the GARS family.</text>
</comment>
<dbReference type="InterPro" id="IPR020561">
    <property type="entry name" value="PRibGlycinamid_synth_ATP-grasp"/>
</dbReference>
<dbReference type="Pfam" id="PF01071">
    <property type="entry name" value="GARS_A"/>
    <property type="match status" value="1"/>
</dbReference>
<evidence type="ECO:0000256" key="8">
    <source>
        <dbReference type="ARBA" id="ARBA00022840"/>
    </source>
</evidence>
<keyword evidence="7 12" id="KW-0658">Purine biosynthesis</keyword>
<dbReference type="Pfam" id="PF02844">
    <property type="entry name" value="GARS_N"/>
    <property type="match status" value="1"/>
</dbReference>
<dbReference type="PROSITE" id="PS00184">
    <property type="entry name" value="GARS"/>
    <property type="match status" value="1"/>
</dbReference>
<evidence type="ECO:0000256" key="2">
    <source>
        <dbReference type="ARBA" id="ARBA00001946"/>
    </source>
</evidence>
<dbReference type="Gene3D" id="3.30.1490.20">
    <property type="entry name" value="ATP-grasp fold, A domain"/>
    <property type="match status" value="1"/>
</dbReference>
<feature type="domain" description="ATP-grasp" evidence="14">
    <location>
        <begin position="135"/>
        <end position="340"/>
    </location>
</feature>
<dbReference type="GO" id="GO:0009113">
    <property type="term" value="P:purine nucleobase biosynthetic process"/>
    <property type="evidence" value="ECO:0007669"/>
    <property type="project" value="InterPro"/>
</dbReference>
<dbReference type="GO" id="GO:0006189">
    <property type="term" value="P:'de novo' IMP biosynthetic process"/>
    <property type="evidence" value="ECO:0007669"/>
    <property type="project" value="UniProtKB-UniRule"/>
</dbReference>
<dbReference type="PANTHER" id="PTHR43472">
    <property type="entry name" value="PHOSPHORIBOSYLAMINE--GLYCINE LIGASE"/>
    <property type="match status" value="1"/>
</dbReference>
<dbReference type="GO" id="GO:0046872">
    <property type="term" value="F:metal ion binding"/>
    <property type="evidence" value="ECO:0007669"/>
    <property type="project" value="InterPro"/>
</dbReference>
<dbReference type="EMBL" id="LR536450">
    <property type="protein sequence ID" value="VFU10847.1"/>
    <property type="molecule type" value="Genomic_DNA"/>
</dbReference>
<dbReference type="UniPathway" id="UPA00074">
    <property type="reaction ID" value="UER00125"/>
</dbReference>
<dbReference type="InterPro" id="IPR000115">
    <property type="entry name" value="PRibGlycinamide_synth"/>
</dbReference>
<accession>A0A4U8Z5N2</accession>
<dbReference type="Gene3D" id="3.90.600.10">
    <property type="entry name" value="Phosphoribosylglycinamide synthetase, C-terminal domain"/>
    <property type="match status" value="1"/>
</dbReference>
<dbReference type="SMART" id="SM01209">
    <property type="entry name" value="GARS_A"/>
    <property type="match status" value="1"/>
</dbReference>
<dbReference type="PANTHER" id="PTHR43472:SF1">
    <property type="entry name" value="PHOSPHORIBOSYLAMINE--GLYCINE LIGASE, CHLOROPLASTIC"/>
    <property type="match status" value="1"/>
</dbReference>
<dbReference type="GO" id="GO:0004637">
    <property type="term" value="F:phosphoribosylamine-glycine ligase activity"/>
    <property type="evidence" value="ECO:0007669"/>
    <property type="project" value="UniProtKB-UniRule"/>
</dbReference>
<dbReference type="PROSITE" id="PS50975">
    <property type="entry name" value="ATP_GRASP"/>
    <property type="match status" value="1"/>
</dbReference>
<evidence type="ECO:0000256" key="3">
    <source>
        <dbReference type="ARBA" id="ARBA00005174"/>
    </source>
</evidence>
<protein>
    <recommendedName>
        <fullName evidence="4 12">Phosphoribosylamine--glycine ligase</fullName>
        <ecNumber evidence="4 12">6.3.4.13</ecNumber>
    </recommendedName>
    <alternativeName>
        <fullName evidence="12">GARS</fullName>
    </alternativeName>
    <alternativeName>
        <fullName evidence="10 12">Glycinamide ribonucleotide synthetase</fullName>
    </alternativeName>
    <alternativeName>
        <fullName evidence="11 12">Phosphoribosylglycinamide synthetase</fullName>
    </alternativeName>
</protein>
<evidence type="ECO:0000256" key="12">
    <source>
        <dbReference type="HAMAP-Rule" id="MF_00138"/>
    </source>
</evidence>